<comment type="caution">
    <text evidence="3">The sequence shown here is derived from an EMBL/GenBank/DDBJ whole genome shotgun (WGS) entry which is preliminary data.</text>
</comment>
<dbReference type="RefSeq" id="WP_250872441.1">
    <property type="nucleotide sequence ID" value="NZ_JALXFV010000002.1"/>
</dbReference>
<feature type="compositionally biased region" description="Low complexity" evidence="2">
    <location>
        <begin position="183"/>
        <end position="196"/>
    </location>
</feature>
<feature type="compositionally biased region" description="Basic and acidic residues" evidence="2">
    <location>
        <begin position="168"/>
        <end position="180"/>
    </location>
</feature>
<protein>
    <submittedName>
        <fullName evidence="3">Uncharacterized protein</fullName>
    </submittedName>
</protein>
<accession>A0ABD6AT75</accession>
<dbReference type="AlphaFoldDB" id="A0ABD6AT75"/>
<evidence type="ECO:0000313" key="4">
    <source>
        <dbReference type="Proteomes" id="UP001597187"/>
    </source>
</evidence>
<feature type="region of interest" description="Disordered" evidence="2">
    <location>
        <begin position="161"/>
        <end position="196"/>
    </location>
</feature>
<dbReference type="EMBL" id="JBHUDC010000002">
    <property type="protein sequence ID" value="MFD1512463.1"/>
    <property type="molecule type" value="Genomic_DNA"/>
</dbReference>
<evidence type="ECO:0000313" key="3">
    <source>
        <dbReference type="EMBL" id="MFD1512463.1"/>
    </source>
</evidence>
<gene>
    <name evidence="3" type="ORF">ACFSBT_04110</name>
</gene>
<keyword evidence="4" id="KW-1185">Reference proteome</keyword>
<sequence>MTRQTRVIELQEEAQRLEQQLDEVVNEALAIEEEVDEEALTDHQAYADALVEGDTTERHLRGVLNLVENYNCDRVTIGAQRTGELAQVQDLTLDIRDERKGRTGKSNVAGASRAVFVAAGIVDAPFVDGDASIEQRARAINAIEPETTAWLEEQIEDLSTPDVSVKNGFRERLAQRRDGAAETPPSTSPTSSDSPE</sequence>
<dbReference type="Proteomes" id="UP001597187">
    <property type="component" value="Unassembled WGS sequence"/>
</dbReference>
<feature type="coiled-coil region" evidence="1">
    <location>
        <begin position="7"/>
        <end position="34"/>
    </location>
</feature>
<keyword evidence="1" id="KW-0175">Coiled coil</keyword>
<name>A0ABD6AT75_9EURY</name>
<proteinExistence type="predicted"/>
<reference evidence="3 4" key="1">
    <citation type="journal article" date="2019" name="Int. J. Syst. Evol. Microbiol.">
        <title>The Global Catalogue of Microorganisms (GCM) 10K type strain sequencing project: providing services to taxonomists for standard genome sequencing and annotation.</title>
        <authorList>
            <consortium name="The Broad Institute Genomics Platform"/>
            <consortium name="The Broad Institute Genome Sequencing Center for Infectious Disease"/>
            <person name="Wu L."/>
            <person name="Ma J."/>
        </authorList>
    </citation>
    <scope>NUCLEOTIDE SEQUENCE [LARGE SCALE GENOMIC DNA]</scope>
    <source>
        <strain evidence="3 4">CGMCC 1.12563</strain>
    </source>
</reference>
<evidence type="ECO:0000256" key="2">
    <source>
        <dbReference type="SAM" id="MobiDB-lite"/>
    </source>
</evidence>
<organism evidence="3 4">
    <name type="scientific">Halomarina rubra</name>
    <dbReference type="NCBI Taxonomy" id="2071873"/>
    <lineage>
        <taxon>Archaea</taxon>
        <taxon>Methanobacteriati</taxon>
        <taxon>Methanobacteriota</taxon>
        <taxon>Stenosarchaea group</taxon>
        <taxon>Halobacteria</taxon>
        <taxon>Halobacteriales</taxon>
        <taxon>Natronomonadaceae</taxon>
        <taxon>Halomarina</taxon>
    </lineage>
</organism>
<evidence type="ECO:0000256" key="1">
    <source>
        <dbReference type="SAM" id="Coils"/>
    </source>
</evidence>